<comment type="caution">
    <text evidence="5">The sequence shown here is derived from an EMBL/GenBank/DDBJ whole genome shotgun (WGS) entry which is preliminary data.</text>
</comment>
<comment type="similarity">
    <text evidence="1">Belongs to the pseudouridine synthase RluA family.</text>
</comment>
<dbReference type="Gene3D" id="3.10.290.10">
    <property type="entry name" value="RNA-binding S4 domain"/>
    <property type="match status" value="1"/>
</dbReference>
<dbReference type="GO" id="GO:0000455">
    <property type="term" value="P:enzyme-directed rRNA pseudouridine synthesis"/>
    <property type="evidence" value="ECO:0007669"/>
    <property type="project" value="TreeGrafter"/>
</dbReference>
<dbReference type="Proteomes" id="UP000091979">
    <property type="component" value="Unassembled WGS sequence"/>
</dbReference>
<dbReference type="STRING" id="1560234.SP90_09020"/>
<evidence type="ECO:0000313" key="5">
    <source>
        <dbReference type="EMBL" id="OBQ51734.1"/>
    </source>
</evidence>
<evidence type="ECO:0000313" key="6">
    <source>
        <dbReference type="Proteomes" id="UP000091979"/>
    </source>
</evidence>
<protein>
    <recommendedName>
        <fullName evidence="4">Pseudouridine synthase RsuA/RluA-like domain-containing protein</fullName>
    </recommendedName>
</protein>
<sequence>MGQVEFVTVTPEEAGQKVLQFLQRRVDKDVPKSAIMRWIRTGQVRVNKGRVKPFVRLEQDDVVRIPPYTVDTEGASEKQSGIQSVMQKIELDIVGEADGLLVLNKPAGLPVQPGTGHTDAVTTRLKQKYADAPFCPTPAHRLDKNTSGLLLVATSYTRLQELHDLFRNEHAIGKHYLAWVEGRWEHSEEVELHDLLSKQSQRDGKERVETGEGKESLCLVTSLLRTNKKSLLHISLQTGRTHQIRVQLSSRGHPIVGDIKYNGSLNPQGMLLHAWRVVLPAEKFICLPTWKRPFDVDQQLLTNVY</sequence>
<dbReference type="RefSeq" id="WP_066854724.1">
    <property type="nucleotide sequence ID" value="NZ_JXMS01000013.1"/>
</dbReference>
<evidence type="ECO:0000256" key="3">
    <source>
        <dbReference type="PROSITE-ProRule" id="PRU00182"/>
    </source>
</evidence>
<dbReference type="InterPro" id="IPR020103">
    <property type="entry name" value="PsdUridine_synth_cat_dom_sf"/>
</dbReference>
<dbReference type="EMBL" id="JXMS01000013">
    <property type="protein sequence ID" value="OBQ51734.1"/>
    <property type="molecule type" value="Genomic_DNA"/>
</dbReference>
<feature type="domain" description="Pseudouridine synthase RsuA/RluA-like" evidence="4">
    <location>
        <begin position="100"/>
        <end position="250"/>
    </location>
</feature>
<dbReference type="SUPFAM" id="SSF55120">
    <property type="entry name" value="Pseudouridine synthase"/>
    <property type="match status" value="1"/>
</dbReference>
<dbReference type="CDD" id="cd02869">
    <property type="entry name" value="PseudoU_synth_RluA_like"/>
    <property type="match status" value="1"/>
</dbReference>
<dbReference type="InterPro" id="IPR006145">
    <property type="entry name" value="PsdUridine_synth_RsuA/RluA"/>
</dbReference>
<dbReference type="Pfam" id="PF00849">
    <property type="entry name" value="PseudoU_synth_2"/>
    <property type="match status" value="1"/>
</dbReference>
<evidence type="ECO:0000259" key="4">
    <source>
        <dbReference type="Pfam" id="PF00849"/>
    </source>
</evidence>
<reference evidence="5 6" key="1">
    <citation type="submission" date="2015-01" db="EMBL/GenBank/DDBJ databases">
        <title>Desulfovibrio sp. JC271 draft genome sequence.</title>
        <authorList>
            <person name="Shivani Y."/>
            <person name="Subhash Y."/>
            <person name="Sasikala C."/>
            <person name="Ramana C.V."/>
        </authorList>
    </citation>
    <scope>NUCLEOTIDE SEQUENCE [LARGE SCALE GENOMIC DNA]</scope>
    <source>
        <strain evidence="5 6">JC271</strain>
    </source>
</reference>
<organism evidence="5 6">
    <name type="scientific">Halodesulfovibrio spirochaetisodalis</name>
    <dbReference type="NCBI Taxonomy" id="1560234"/>
    <lineage>
        <taxon>Bacteria</taxon>
        <taxon>Pseudomonadati</taxon>
        <taxon>Thermodesulfobacteriota</taxon>
        <taxon>Desulfovibrionia</taxon>
        <taxon>Desulfovibrionales</taxon>
        <taxon>Desulfovibrionaceae</taxon>
        <taxon>Halodesulfovibrio</taxon>
    </lineage>
</organism>
<dbReference type="PROSITE" id="PS50889">
    <property type="entry name" value="S4"/>
    <property type="match status" value="1"/>
</dbReference>
<dbReference type="Gene3D" id="3.30.2350.10">
    <property type="entry name" value="Pseudouridine synthase"/>
    <property type="match status" value="1"/>
</dbReference>
<keyword evidence="3" id="KW-0694">RNA-binding</keyword>
<dbReference type="GO" id="GO:0160141">
    <property type="term" value="F:23S rRNA pseudouridine(955/2504/2580) synthase activity"/>
    <property type="evidence" value="ECO:0007669"/>
    <property type="project" value="UniProtKB-EC"/>
</dbReference>
<dbReference type="InterPro" id="IPR006224">
    <property type="entry name" value="PsdUridine_synth_RluA-like_CS"/>
</dbReference>
<dbReference type="CDD" id="cd00165">
    <property type="entry name" value="S4"/>
    <property type="match status" value="1"/>
</dbReference>
<dbReference type="InterPro" id="IPR036986">
    <property type="entry name" value="S4_RNA-bd_sf"/>
</dbReference>
<dbReference type="GO" id="GO:0003723">
    <property type="term" value="F:RNA binding"/>
    <property type="evidence" value="ECO:0007669"/>
    <property type="project" value="UniProtKB-KW"/>
</dbReference>
<dbReference type="PATRIC" id="fig|1560234.3.peg.635"/>
<accession>A0A1B7XCM5</accession>
<gene>
    <name evidence="5" type="ORF">SP90_09020</name>
</gene>
<evidence type="ECO:0000256" key="2">
    <source>
        <dbReference type="ARBA" id="ARBA00023235"/>
    </source>
</evidence>
<dbReference type="InterPro" id="IPR050188">
    <property type="entry name" value="RluA_PseudoU_synthase"/>
</dbReference>
<dbReference type="OrthoDB" id="128480at2"/>
<name>A0A1B7XCM5_9BACT</name>
<evidence type="ECO:0000256" key="1">
    <source>
        <dbReference type="ARBA" id="ARBA00010876"/>
    </source>
</evidence>
<dbReference type="PANTHER" id="PTHR21600">
    <property type="entry name" value="MITOCHONDRIAL RNA PSEUDOURIDINE SYNTHASE"/>
    <property type="match status" value="1"/>
</dbReference>
<dbReference type="PROSITE" id="PS01129">
    <property type="entry name" value="PSI_RLU"/>
    <property type="match status" value="1"/>
</dbReference>
<dbReference type="AlphaFoldDB" id="A0A1B7XCM5"/>
<keyword evidence="2" id="KW-0413">Isomerase</keyword>
<dbReference type="SUPFAM" id="SSF55174">
    <property type="entry name" value="Alpha-L RNA-binding motif"/>
    <property type="match status" value="1"/>
</dbReference>
<keyword evidence="6" id="KW-1185">Reference proteome</keyword>
<dbReference type="PANTHER" id="PTHR21600:SF92">
    <property type="entry name" value="RIBOSOMAL LARGE SUBUNIT PSEUDOURIDINE SYNTHASE C"/>
    <property type="match status" value="1"/>
</dbReference>
<proteinExistence type="inferred from homology"/>